<comment type="similarity">
    <text evidence="1">Belongs to the PPR family. P subfamily.</text>
</comment>
<feature type="repeat" description="PPR" evidence="3">
    <location>
        <begin position="185"/>
        <end position="219"/>
    </location>
</feature>
<dbReference type="Gene3D" id="1.25.40.10">
    <property type="entry name" value="Tetratricopeptide repeat domain"/>
    <property type="match status" value="3"/>
</dbReference>
<dbReference type="AlphaFoldDB" id="A0AAV1DPL9"/>
<dbReference type="Proteomes" id="UP001161247">
    <property type="component" value="Chromosome 6"/>
</dbReference>
<accession>A0AAV1DPL9</accession>
<reference evidence="4" key="1">
    <citation type="submission" date="2023-03" db="EMBL/GenBank/DDBJ databases">
        <authorList>
            <person name="Julca I."/>
        </authorList>
    </citation>
    <scope>NUCLEOTIDE SEQUENCE</scope>
</reference>
<keyword evidence="2" id="KW-0677">Repeat</keyword>
<sequence>MLSGRNMIELRMHPLPSGISCTGFTQRRYMCCSKKAVDLRYRVQYLATRTHVVFLSCGCFSCSSVDQPSQRKIYPIPHNLTCKIAGVDYELPNEGQGVSTPEERDGFDESCSEQNVNWVQQDVAGNASSRVPMEHEKRVENRLVYLEERNEETLSVRMLNLSRSNKARSALELYKSMEILGLRPDSHACNSFISCLLRNKMLDDALRTFDSMKARGMATGHTCSLILKAVADARGCDAALGMFEEIDCKCFDAVVYNTMIAVFSKVNNWVQTENLWRKLRESSHLGTVVTYRLLVCTFVRCGQSELALDAYHEMIQNGFTPGKDEMQAIIGACMKEGKWDLAITVFQNMLNDGLKPNAIACNALINSLGKAGKVKLAFRVYEMMKSLGHAPDAYTWNALLGALNKVNRHADAVQLFESIRRGRKSDLSIKVYLSVLTSYQKLGLWETALQLLWEMEASGMPLTSAPYNLAIGACEAARQPKVALQIYDHMIHQNCLPDIFTLQSLIRSCIWGSLWDEVEDILNRNLTNAPLFNAAVQGLFLSGNNYLAFKMYEKMKELDHNADNKTRALVLQNLSKNSRRR</sequence>
<feature type="repeat" description="PPR" evidence="3">
    <location>
        <begin position="322"/>
        <end position="356"/>
    </location>
</feature>
<feature type="repeat" description="PPR" evidence="3">
    <location>
        <begin position="357"/>
        <end position="391"/>
    </location>
</feature>
<evidence type="ECO:0000313" key="5">
    <source>
        <dbReference type="Proteomes" id="UP001161247"/>
    </source>
</evidence>
<dbReference type="SUPFAM" id="SSF81901">
    <property type="entry name" value="HCP-like"/>
    <property type="match status" value="1"/>
</dbReference>
<proteinExistence type="inferred from homology"/>
<evidence type="ECO:0000256" key="2">
    <source>
        <dbReference type="ARBA" id="ARBA00022737"/>
    </source>
</evidence>
<dbReference type="PROSITE" id="PS51375">
    <property type="entry name" value="PPR"/>
    <property type="match status" value="6"/>
</dbReference>
<dbReference type="InterPro" id="IPR011990">
    <property type="entry name" value="TPR-like_helical_dom_sf"/>
</dbReference>
<dbReference type="NCBIfam" id="TIGR00756">
    <property type="entry name" value="PPR"/>
    <property type="match status" value="5"/>
</dbReference>
<dbReference type="PANTHER" id="PTHR47939">
    <property type="entry name" value="MEMBRANE-ASSOCIATED SALT-INDUCIBLE PROTEIN-LIKE"/>
    <property type="match status" value="1"/>
</dbReference>
<feature type="repeat" description="PPR" evidence="3">
    <location>
        <begin position="287"/>
        <end position="321"/>
    </location>
</feature>
<gene>
    <name evidence="4" type="ORF">OLC1_LOCUS17609</name>
</gene>
<dbReference type="Pfam" id="PF13041">
    <property type="entry name" value="PPR_2"/>
    <property type="match status" value="1"/>
</dbReference>
<evidence type="ECO:0000256" key="3">
    <source>
        <dbReference type="PROSITE-ProRule" id="PRU00708"/>
    </source>
</evidence>
<feature type="repeat" description="PPR" evidence="3">
    <location>
        <begin position="392"/>
        <end position="422"/>
    </location>
</feature>
<organism evidence="4 5">
    <name type="scientific">Oldenlandia corymbosa var. corymbosa</name>
    <dbReference type="NCBI Taxonomy" id="529605"/>
    <lineage>
        <taxon>Eukaryota</taxon>
        <taxon>Viridiplantae</taxon>
        <taxon>Streptophyta</taxon>
        <taxon>Embryophyta</taxon>
        <taxon>Tracheophyta</taxon>
        <taxon>Spermatophyta</taxon>
        <taxon>Magnoliopsida</taxon>
        <taxon>eudicotyledons</taxon>
        <taxon>Gunneridae</taxon>
        <taxon>Pentapetalae</taxon>
        <taxon>asterids</taxon>
        <taxon>lamiids</taxon>
        <taxon>Gentianales</taxon>
        <taxon>Rubiaceae</taxon>
        <taxon>Rubioideae</taxon>
        <taxon>Spermacoceae</taxon>
        <taxon>Hedyotis-Oldenlandia complex</taxon>
        <taxon>Oldenlandia</taxon>
    </lineage>
</organism>
<evidence type="ECO:0000313" key="4">
    <source>
        <dbReference type="EMBL" id="CAI9109806.1"/>
    </source>
</evidence>
<dbReference type="Pfam" id="PF01535">
    <property type="entry name" value="PPR"/>
    <property type="match status" value="5"/>
</dbReference>
<dbReference type="InterPro" id="IPR002885">
    <property type="entry name" value="PPR_rpt"/>
</dbReference>
<keyword evidence="5" id="KW-1185">Reference proteome</keyword>
<dbReference type="PANTHER" id="PTHR47939:SF13">
    <property type="entry name" value="OS03G0201400 PROTEIN"/>
    <property type="match status" value="1"/>
</dbReference>
<dbReference type="InterPro" id="IPR050667">
    <property type="entry name" value="PPR-containing_protein"/>
</dbReference>
<name>A0AAV1DPL9_OLDCO</name>
<protein>
    <submittedName>
        <fullName evidence="4">OLC1v1009710C1</fullName>
    </submittedName>
</protein>
<dbReference type="EMBL" id="OX459123">
    <property type="protein sequence ID" value="CAI9109806.1"/>
    <property type="molecule type" value="Genomic_DNA"/>
</dbReference>
<evidence type="ECO:0000256" key="1">
    <source>
        <dbReference type="ARBA" id="ARBA00007626"/>
    </source>
</evidence>
<feature type="repeat" description="PPR" evidence="3">
    <location>
        <begin position="428"/>
        <end position="462"/>
    </location>
</feature>